<dbReference type="InterPro" id="IPR036910">
    <property type="entry name" value="HMG_box_dom_sf"/>
</dbReference>
<sequence>MSKTTNFIELFTKTVDVSKNDYTIKELNAIVKDVYMETYKVKKSRKTKVSEDGIIKSTKPLSPYNIFMKDRMAELKRDHPEMNGKEKFKIIAEEWNAQKAK</sequence>
<evidence type="ECO:0000313" key="2">
    <source>
        <dbReference type="EMBL" id="QHT98970.1"/>
    </source>
</evidence>
<protein>
    <recommendedName>
        <fullName evidence="1">HMG box domain-containing protein</fullName>
    </recommendedName>
</protein>
<dbReference type="Pfam" id="PF00505">
    <property type="entry name" value="HMG_box"/>
    <property type="match status" value="1"/>
</dbReference>
<accession>A0A6C0J2G8</accession>
<dbReference type="InterPro" id="IPR009071">
    <property type="entry name" value="HMG_box_dom"/>
</dbReference>
<dbReference type="CDD" id="cd00084">
    <property type="entry name" value="HMG-box_SF"/>
    <property type="match status" value="1"/>
</dbReference>
<name>A0A6C0J2G8_9ZZZZ</name>
<feature type="domain" description="HMG box" evidence="1">
    <location>
        <begin position="57"/>
        <end position="101"/>
    </location>
</feature>
<dbReference type="Gene3D" id="1.10.30.10">
    <property type="entry name" value="High mobility group box domain"/>
    <property type="match status" value="1"/>
</dbReference>
<proteinExistence type="predicted"/>
<dbReference type="PROSITE" id="PS50118">
    <property type="entry name" value="HMG_BOX_2"/>
    <property type="match status" value="1"/>
</dbReference>
<dbReference type="AlphaFoldDB" id="A0A6C0J2G8"/>
<reference evidence="2" key="1">
    <citation type="journal article" date="2020" name="Nature">
        <title>Giant virus diversity and host interactions through global metagenomics.</title>
        <authorList>
            <person name="Schulz F."/>
            <person name="Roux S."/>
            <person name="Paez-Espino D."/>
            <person name="Jungbluth S."/>
            <person name="Walsh D.A."/>
            <person name="Denef V.J."/>
            <person name="McMahon K.D."/>
            <person name="Konstantinidis K.T."/>
            <person name="Eloe-Fadrosh E.A."/>
            <person name="Kyrpides N.C."/>
            <person name="Woyke T."/>
        </authorList>
    </citation>
    <scope>NUCLEOTIDE SEQUENCE</scope>
    <source>
        <strain evidence="2">GVMAG-M-3300025695-21</strain>
    </source>
</reference>
<dbReference type="EMBL" id="MN740299">
    <property type="protein sequence ID" value="QHT98970.1"/>
    <property type="molecule type" value="Genomic_DNA"/>
</dbReference>
<evidence type="ECO:0000259" key="1">
    <source>
        <dbReference type="PROSITE" id="PS50118"/>
    </source>
</evidence>
<organism evidence="2">
    <name type="scientific">viral metagenome</name>
    <dbReference type="NCBI Taxonomy" id="1070528"/>
    <lineage>
        <taxon>unclassified sequences</taxon>
        <taxon>metagenomes</taxon>
        <taxon>organismal metagenomes</taxon>
    </lineage>
</organism>
<dbReference type="SUPFAM" id="SSF47095">
    <property type="entry name" value="HMG-box"/>
    <property type="match status" value="1"/>
</dbReference>